<dbReference type="InterPro" id="IPR001433">
    <property type="entry name" value="OxRdtase_FAD/NAD-bd"/>
</dbReference>
<dbReference type="InterPro" id="IPR017927">
    <property type="entry name" value="FAD-bd_FR_type"/>
</dbReference>
<dbReference type="Pfam" id="PF00970">
    <property type="entry name" value="FAD_binding_6"/>
    <property type="match status" value="1"/>
</dbReference>
<reference evidence="10" key="1">
    <citation type="submission" date="2022-12" db="EMBL/GenBank/DDBJ databases">
        <title>Paraconexibacter alkalitolerans sp. nov. and Baekduia alba sp. nov., isolated from soil and emended description of the genera Paraconexibacter (Chun et al., 2020) and Baekduia (An et al., 2020).</title>
        <authorList>
            <person name="Vieira S."/>
            <person name="Huber K.J."/>
            <person name="Geppert A."/>
            <person name="Wolf J."/>
            <person name="Neumann-Schaal M."/>
            <person name="Muesken M."/>
            <person name="Overmann J."/>
        </authorList>
    </citation>
    <scope>NUCLEOTIDE SEQUENCE</scope>
    <source>
        <strain evidence="10">AEG42_29</strain>
    </source>
</reference>
<evidence type="ECO:0000256" key="3">
    <source>
        <dbReference type="ARBA" id="ARBA00022714"/>
    </source>
</evidence>
<evidence type="ECO:0000256" key="5">
    <source>
        <dbReference type="ARBA" id="ARBA00022827"/>
    </source>
</evidence>
<dbReference type="EMBL" id="CP114014">
    <property type="protein sequence ID" value="XAY03877.1"/>
    <property type="molecule type" value="Genomic_DNA"/>
</dbReference>
<dbReference type="InterPro" id="IPR008333">
    <property type="entry name" value="Cbr1-like_FAD-bd_dom"/>
</dbReference>
<dbReference type="GO" id="GO:0016491">
    <property type="term" value="F:oxidoreductase activity"/>
    <property type="evidence" value="ECO:0007669"/>
    <property type="project" value="UniProtKB-KW"/>
</dbReference>
<dbReference type="CDD" id="cd00207">
    <property type="entry name" value="fer2"/>
    <property type="match status" value="1"/>
</dbReference>
<keyword evidence="2" id="KW-0285">Flavoprotein</keyword>
<dbReference type="GO" id="GO:0051537">
    <property type="term" value="F:2 iron, 2 sulfur cluster binding"/>
    <property type="evidence" value="ECO:0007669"/>
    <property type="project" value="UniProtKB-KW"/>
</dbReference>
<keyword evidence="5" id="KW-0274">FAD</keyword>
<evidence type="ECO:0000256" key="6">
    <source>
        <dbReference type="ARBA" id="ARBA00023002"/>
    </source>
</evidence>
<dbReference type="EC" id="1.-.-.-" evidence="10"/>
<dbReference type="SUPFAM" id="SSF54292">
    <property type="entry name" value="2Fe-2S ferredoxin-like"/>
    <property type="match status" value="1"/>
</dbReference>
<dbReference type="SUPFAM" id="SSF63380">
    <property type="entry name" value="Riboflavin synthase domain-like"/>
    <property type="match status" value="1"/>
</dbReference>
<keyword evidence="7" id="KW-0408">Iron</keyword>
<evidence type="ECO:0000256" key="8">
    <source>
        <dbReference type="ARBA" id="ARBA00023014"/>
    </source>
</evidence>
<dbReference type="InterPro" id="IPR050415">
    <property type="entry name" value="MRET"/>
</dbReference>
<dbReference type="AlphaFoldDB" id="A0AAU7AR86"/>
<dbReference type="PRINTS" id="PR00410">
    <property type="entry name" value="PHEHYDRXLASE"/>
</dbReference>
<dbReference type="InterPro" id="IPR039261">
    <property type="entry name" value="FNR_nucleotide-bd"/>
</dbReference>
<dbReference type="KEGG" id="parq:DSM112329_00700"/>
<evidence type="ECO:0000256" key="2">
    <source>
        <dbReference type="ARBA" id="ARBA00022630"/>
    </source>
</evidence>
<dbReference type="SUPFAM" id="SSF52343">
    <property type="entry name" value="Ferredoxin reductase-like, C-terminal NADP-linked domain"/>
    <property type="match status" value="1"/>
</dbReference>
<evidence type="ECO:0000259" key="9">
    <source>
        <dbReference type="PROSITE" id="PS51384"/>
    </source>
</evidence>
<evidence type="ECO:0000313" key="10">
    <source>
        <dbReference type="EMBL" id="XAY03877.1"/>
    </source>
</evidence>
<dbReference type="Gene3D" id="3.40.50.80">
    <property type="entry name" value="Nucleotide-binding domain of ferredoxin-NADP reductase (FNR) module"/>
    <property type="match status" value="1"/>
</dbReference>
<feature type="domain" description="FAD-binding FR-type" evidence="9">
    <location>
        <begin position="45"/>
        <end position="148"/>
    </location>
</feature>
<evidence type="ECO:0000256" key="1">
    <source>
        <dbReference type="ARBA" id="ARBA00001974"/>
    </source>
</evidence>
<dbReference type="PANTHER" id="PTHR47354">
    <property type="entry name" value="NADH OXIDOREDUCTASE HCR"/>
    <property type="match status" value="1"/>
</dbReference>
<name>A0AAU7AR86_9ACTN</name>
<evidence type="ECO:0000256" key="4">
    <source>
        <dbReference type="ARBA" id="ARBA00022723"/>
    </source>
</evidence>
<dbReference type="PANTHER" id="PTHR47354:SF6">
    <property type="entry name" value="NADH OXIDOREDUCTASE HCR"/>
    <property type="match status" value="1"/>
</dbReference>
<dbReference type="InterPro" id="IPR017938">
    <property type="entry name" value="Riboflavin_synthase-like_b-brl"/>
</dbReference>
<proteinExistence type="predicted"/>
<dbReference type="InterPro" id="IPR036010">
    <property type="entry name" value="2Fe-2S_ferredoxin-like_sf"/>
</dbReference>
<dbReference type="GO" id="GO:0046872">
    <property type="term" value="F:metal ion binding"/>
    <property type="evidence" value="ECO:0007669"/>
    <property type="project" value="UniProtKB-KW"/>
</dbReference>
<dbReference type="RefSeq" id="WP_354700425.1">
    <property type="nucleotide sequence ID" value="NZ_CP114014.1"/>
</dbReference>
<dbReference type="CDD" id="cd06216">
    <property type="entry name" value="FNR_iron_sulfur_binding_2"/>
    <property type="match status" value="1"/>
</dbReference>
<dbReference type="PROSITE" id="PS51384">
    <property type="entry name" value="FAD_FR"/>
    <property type="match status" value="1"/>
</dbReference>
<dbReference type="Gene3D" id="3.10.20.30">
    <property type="match status" value="1"/>
</dbReference>
<dbReference type="InterPro" id="IPR012675">
    <property type="entry name" value="Beta-grasp_dom_sf"/>
</dbReference>
<dbReference type="Pfam" id="PF00111">
    <property type="entry name" value="Fer2"/>
    <property type="match status" value="1"/>
</dbReference>
<protein>
    <submittedName>
        <fullName evidence="10">NADPH oxidoreductase</fullName>
        <ecNumber evidence="10">1.-.-.-</ecNumber>
    </submittedName>
</protein>
<keyword evidence="8" id="KW-0411">Iron-sulfur</keyword>
<evidence type="ECO:0000256" key="7">
    <source>
        <dbReference type="ARBA" id="ARBA00023004"/>
    </source>
</evidence>
<dbReference type="Gene3D" id="2.40.30.10">
    <property type="entry name" value="Translation factors"/>
    <property type="match status" value="1"/>
</dbReference>
<sequence length="367" mass="39059">MSITATRPAAAQRPVARRLLRAATALTTPLLPDDYLTYINPLWSTREPRGRVDAVIPETADSATIWLKVGPDWPLHTAGQYVRVGVDINGVRHWRTYSLTSVPGRADHRIAITVKATADGFVSRHLVRDTRPGTVVRLGPPAGEFVLPAARPERVLLITAGSGITPAMGMLRSLTAAGAGLQGVTHVHLAPTAADTIFGDELRRLDARHDRFTLHEHHDDRHGVFSTGRLQHLVPDWHEHETWACGPAGLLDALGDAYAAAGVPERLNVERFKPVVAAAGTGTGGTVTFAKSGRTTDADASTPILVAGEEAGALLPSGCRMGICNSCIGRLCSGAVRDMRTGEVIDTPDVMVRTCTTTAVGAVELDL</sequence>
<organism evidence="10">
    <name type="scientific">Paraconexibacter sp. AEG42_29</name>
    <dbReference type="NCBI Taxonomy" id="2997339"/>
    <lineage>
        <taxon>Bacteria</taxon>
        <taxon>Bacillati</taxon>
        <taxon>Actinomycetota</taxon>
        <taxon>Thermoleophilia</taxon>
        <taxon>Solirubrobacterales</taxon>
        <taxon>Paraconexibacteraceae</taxon>
        <taxon>Paraconexibacter</taxon>
    </lineage>
</organism>
<keyword evidence="4" id="KW-0479">Metal-binding</keyword>
<keyword evidence="3" id="KW-0001">2Fe-2S</keyword>
<accession>A0AAU7AR86</accession>
<gene>
    <name evidence="10" type="ORF">DSM112329_00700</name>
</gene>
<dbReference type="InterPro" id="IPR001041">
    <property type="entry name" value="2Fe-2S_ferredoxin-type"/>
</dbReference>
<keyword evidence="6 10" id="KW-0560">Oxidoreductase</keyword>
<dbReference type="Pfam" id="PF00175">
    <property type="entry name" value="NAD_binding_1"/>
    <property type="match status" value="1"/>
</dbReference>
<comment type="cofactor">
    <cofactor evidence="1">
        <name>FAD</name>
        <dbReference type="ChEBI" id="CHEBI:57692"/>
    </cofactor>
</comment>